<dbReference type="EMBL" id="JACSPN010000017">
    <property type="protein sequence ID" value="MBE7701253.1"/>
    <property type="molecule type" value="Genomic_DNA"/>
</dbReference>
<comment type="caution">
    <text evidence="1">The sequence shown here is derived from an EMBL/GenBank/DDBJ whole genome shotgun (WGS) entry which is preliminary data.</text>
</comment>
<reference evidence="1 2" key="1">
    <citation type="submission" date="2020-08" db="EMBL/GenBank/DDBJ databases">
        <title>A Genomic Blueprint of the Chicken Gut Microbiome.</title>
        <authorList>
            <person name="Gilroy R."/>
            <person name="Ravi A."/>
            <person name="Getino M."/>
            <person name="Pursley I."/>
            <person name="Horton D.L."/>
            <person name="Alikhan N.-F."/>
            <person name="Baker D."/>
            <person name="Gharbi K."/>
            <person name="Hall N."/>
            <person name="Watson M."/>
            <person name="Adriaenssens E.M."/>
            <person name="Foster-Nyarko E."/>
            <person name="Jarju S."/>
            <person name="Secka A."/>
            <person name="Antonio M."/>
            <person name="Oren A."/>
            <person name="Chaudhuri R."/>
            <person name="La Ragione R.M."/>
            <person name="Hildebrand F."/>
            <person name="Pallen M.J."/>
        </authorList>
    </citation>
    <scope>NUCLEOTIDE SEQUENCE [LARGE SCALE GENOMIC DNA]</scope>
    <source>
        <strain evidence="1 2">Sa1BUA8</strain>
    </source>
</reference>
<gene>
    <name evidence="1" type="ORF">H9623_13200</name>
</gene>
<proteinExistence type="predicted"/>
<protein>
    <submittedName>
        <fullName evidence="1">Uncharacterized protein</fullName>
    </submittedName>
</protein>
<dbReference type="Proteomes" id="UP000822993">
    <property type="component" value="Unassembled WGS sequence"/>
</dbReference>
<dbReference type="AlphaFoldDB" id="A0A9D5U9Z4"/>
<dbReference type="RefSeq" id="WP_193720512.1">
    <property type="nucleotide sequence ID" value="NZ_JACSPN010000017.1"/>
</dbReference>
<sequence length="102" mass="9512">MPGGPLDFLQEGVGGGDVDGEAEGGDLACGFGFLGATKTGGTDLWRRATMRIAGLAGQAGAGAGEAGAGPVLGVAGAAGVGLPALLAGGCHGAVTFAFVVVL</sequence>
<evidence type="ECO:0000313" key="2">
    <source>
        <dbReference type="Proteomes" id="UP000822993"/>
    </source>
</evidence>
<accession>A0A9D5U9Z4</accession>
<name>A0A9D5U9Z4_9CELL</name>
<organism evidence="1 2">
    <name type="scientific">Oerskovia douganii</name>
    <dbReference type="NCBI Taxonomy" id="2762210"/>
    <lineage>
        <taxon>Bacteria</taxon>
        <taxon>Bacillati</taxon>
        <taxon>Actinomycetota</taxon>
        <taxon>Actinomycetes</taxon>
        <taxon>Micrococcales</taxon>
        <taxon>Cellulomonadaceae</taxon>
        <taxon>Oerskovia</taxon>
    </lineage>
</organism>
<evidence type="ECO:0000313" key="1">
    <source>
        <dbReference type="EMBL" id="MBE7701253.1"/>
    </source>
</evidence>
<keyword evidence="2" id="KW-1185">Reference proteome</keyword>